<feature type="compositionally biased region" description="Basic and acidic residues" evidence="1">
    <location>
        <begin position="150"/>
        <end position="167"/>
    </location>
</feature>
<dbReference type="InterPro" id="IPR025558">
    <property type="entry name" value="DUF4283"/>
</dbReference>
<dbReference type="Pfam" id="PF14111">
    <property type="entry name" value="DUF4283"/>
    <property type="match status" value="1"/>
</dbReference>
<dbReference type="EMBL" id="JAAIUW010000004">
    <property type="protein sequence ID" value="KAF7835578.1"/>
    <property type="molecule type" value="Genomic_DNA"/>
</dbReference>
<gene>
    <name evidence="3" type="ORF">G2W53_010437</name>
</gene>
<evidence type="ECO:0000313" key="3">
    <source>
        <dbReference type="EMBL" id="KAF7835578.1"/>
    </source>
</evidence>
<evidence type="ECO:0000259" key="2">
    <source>
        <dbReference type="Pfam" id="PF14111"/>
    </source>
</evidence>
<organism evidence="3 4">
    <name type="scientific">Senna tora</name>
    <dbReference type="NCBI Taxonomy" id="362788"/>
    <lineage>
        <taxon>Eukaryota</taxon>
        <taxon>Viridiplantae</taxon>
        <taxon>Streptophyta</taxon>
        <taxon>Embryophyta</taxon>
        <taxon>Tracheophyta</taxon>
        <taxon>Spermatophyta</taxon>
        <taxon>Magnoliopsida</taxon>
        <taxon>eudicotyledons</taxon>
        <taxon>Gunneridae</taxon>
        <taxon>Pentapetalae</taxon>
        <taxon>rosids</taxon>
        <taxon>fabids</taxon>
        <taxon>Fabales</taxon>
        <taxon>Fabaceae</taxon>
        <taxon>Caesalpinioideae</taxon>
        <taxon>Cassia clade</taxon>
        <taxon>Senna</taxon>
    </lineage>
</organism>
<protein>
    <submittedName>
        <fullName evidence="3">TMV resistance protein N-like</fullName>
    </submittedName>
</protein>
<accession>A0A834WZZ3</accession>
<feature type="region of interest" description="Disordered" evidence="1">
    <location>
        <begin position="149"/>
        <end position="169"/>
    </location>
</feature>
<evidence type="ECO:0000256" key="1">
    <source>
        <dbReference type="SAM" id="MobiDB-lite"/>
    </source>
</evidence>
<reference evidence="3" key="1">
    <citation type="submission" date="2020-09" db="EMBL/GenBank/DDBJ databases">
        <title>Genome-Enabled Discovery of Anthraquinone Biosynthesis in Senna tora.</title>
        <authorList>
            <person name="Kang S.-H."/>
            <person name="Pandey R.P."/>
            <person name="Lee C.-M."/>
            <person name="Sim J.-S."/>
            <person name="Jeong J.-T."/>
            <person name="Choi B.-S."/>
            <person name="Jung M."/>
            <person name="Ginzburg D."/>
            <person name="Zhao K."/>
            <person name="Won S.Y."/>
            <person name="Oh T.-J."/>
            <person name="Yu Y."/>
            <person name="Kim N.-H."/>
            <person name="Lee O.R."/>
            <person name="Lee T.-H."/>
            <person name="Bashyal P."/>
            <person name="Kim T.-S."/>
            <person name="Lee W.-H."/>
            <person name="Kawkins C."/>
            <person name="Kim C.-K."/>
            <person name="Kim J.S."/>
            <person name="Ahn B.O."/>
            <person name="Rhee S.Y."/>
            <person name="Sohng J.K."/>
        </authorList>
    </citation>
    <scope>NUCLEOTIDE SEQUENCE</scope>
    <source>
        <tissue evidence="3">Leaf</tissue>
    </source>
</reference>
<keyword evidence="4" id="KW-1185">Reference proteome</keyword>
<comment type="caution">
    <text evidence="3">The sequence shown here is derived from an EMBL/GenBank/DDBJ whole genome shotgun (WGS) entry which is preliminary data.</text>
</comment>
<feature type="domain" description="DUF4283" evidence="2">
    <location>
        <begin position="28"/>
        <end position="98"/>
    </location>
</feature>
<dbReference type="Proteomes" id="UP000634136">
    <property type="component" value="Unassembled WGS sequence"/>
</dbReference>
<dbReference type="AlphaFoldDB" id="A0A834WZZ3"/>
<evidence type="ECO:0000313" key="4">
    <source>
        <dbReference type="Proteomes" id="UP000634136"/>
    </source>
</evidence>
<sequence>MEGSPNFFSEDSPLALEWEGSNADRVRKQMLIGKLLTDKPLNHNTVKSMIAKGWGLMQGLNIAEVSQNLFIFTFDKADDCDRVVRDGPWAVLGKTITVEDSIVDEKIARSFMRAKDRYGPWARTAPVKAIHRVILVGVNGEWKVDCSVNSEEREASQDGEVHDRASNDDSVSSGMALGGWALEISLGSCVTSLEGLEDIKVDSVKVMSPLPIKIEDKPESHGPSTVQPYEEVFVGTCLALVLVNPKLYEEKLSNVLQNVCLKRKASKELSPDKIKMSQNRAIVGVLQQEKFSIGVSPPKGSKQKGSPNRRRKKLGRNVWRCLDNLVEIPIGDGGCLSSMEIFNFEGLGGWPETAPKGHECFLMECSRAWGTLNIKSTENFNFENQAPPSFPHGN</sequence>
<proteinExistence type="predicted"/>
<dbReference type="OrthoDB" id="1435101at2759"/>
<name>A0A834WZZ3_9FABA</name>